<dbReference type="Proteomes" id="UP000442695">
    <property type="component" value="Unassembled WGS sequence"/>
</dbReference>
<keyword evidence="3" id="KW-0998">Cell outer membrane</keyword>
<dbReference type="AlphaFoldDB" id="A0A7V8EGX2"/>
<dbReference type="EMBL" id="WOWR01000013">
    <property type="protein sequence ID" value="KAF0254594.1"/>
    <property type="molecule type" value="Genomic_DNA"/>
</dbReference>
<keyword evidence="2" id="KW-0472">Membrane</keyword>
<comment type="subcellular location">
    <subcellularLocation>
        <location evidence="1">Cell outer membrane</location>
    </subcellularLocation>
</comment>
<name>A0A7V8EGX2_PSEPU</name>
<dbReference type="InterPro" id="IPR011486">
    <property type="entry name" value="BBP2"/>
</dbReference>
<reference evidence="4 5" key="1">
    <citation type="submission" date="2019-12" db="EMBL/GenBank/DDBJ databases">
        <authorList>
            <person name="Woiski C."/>
        </authorList>
    </citation>
    <scope>NUCLEOTIDE SEQUENCE [LARGE SCALE GENOMIC DNA]</scope>
    <source>
        <strain evidence="4 5">BOE100</strain>
    </source>
</reference>
<proteinExistence type="predicted"/>
<dbReference type="InterPro" id="IPR036942">
    <property type="entry name" value="Beta-barrel_TonB_sf"/>
</dbReference>
<dbReference type="Gene3D" id="2.40.170.20">
    <property type="entry name" value="TonB-dependent receptor, beta-barrel domain"/>
    <property type="match status" value="1"/>
</dbReference>
<gene>
    <name evidence="4" type="ORF">GN299_12885</name>
</gene>
<evidence type="ECO:0000256" key="3">
    <source>
        <dbReference type="ARBA" id="ARBA00023237"/>
    </source>
</evidence>
<protein>
    <submittedName>
        <fullName evidence="4">Outer membrane beta-barrel protein</fullName>
    </submittedName>
</protein>
<dbReference type="GO" id="GO:0009279">
    <property type="term" value="C:cell outer membrane"/>
    <property type="evidence" value="ECO:0007669"/>
    <property type="project" value="UniProtKB-SubCell"/>
</dbReference>
<dbReference type="Pfam" id="PF07642">
    <property type="entry name" value="BBP2"/>
    <property type="match status" value="1"/>
</dbReference>
<dbReference type="SUPFAM" id="SSF56935">
    <property type="entry name" value="Porins"/>
    <property type="match status" value="1"/>
</dbReference>
<organism evidence="4 5">
    <name type="scientific">Pseudomonas putida</name>
    <name type="common">Arthrobacter siderocapsulatus</name>
    <dbReference type="NCBI Taxonomy" id="303"/>
    <lineage>
        <taxon>Bacteria</taxon>
        <taxon>Pseudomonadati</taxon>
        <taxon>Pseudomonadota</taxon>
        <taxon>Gammaproteobacteria</taxon>
        <taxon>Pseudomonadales</taxon>
        <taxon>Pseudomonadaceae</taxon>
        <taxon>Pseudomonas</taxon>
    </lineage>
</organism>
<evidence type="ECO:0000256" key="2">
    <source>
        <dbReference type="ARBA" id="ARBA00023136"/>
    </source>
</evidence>
<sequence>MRNIKLRIIGAAFGISAVLDGHAADTNEKGEGSLFREIFGDGLTRDFGITVSGLLDVAYSRNNRSSSAARKGGQTNLPVSGFADEGLEFGSLHLLVDKPLTSTMVSRITPKPGPAPQQSDFGFTIEAVYGRNAQYAGTYGWDMGWGMNQSDSIKAREDKDLFFVIPNFAATAYLPVGEAGINVMAGIFGSGLGNEIPTNLRAARNTFASKSYAFMAQVGTVSGVLLGTRLLNNESMLLGGELGVVQGWKNLRDNNDSKSLMGALRWRTADMQTWLDYEFVAGNAQNDDFDDVQTPKGRVVSPDGQFRQEHSLTGWHRFSEHWSMGAELLYGHQDGDGKASTIDVVAGPGFDGAHWWGANTVLTFQYRPNLSFSVRGEHFSNPDGYALFPSSTARGDFSAVTTGLRWDVNGNLSLRPELRYDWFDARDQGRPFGNGNASSQLTAMVEALVYF</sequence>
<dbReference type="RefSeq" id="WP_156858973.1">
    <property type="nucleotide sequence ID" value="NZ_WOWR01000013.1"/>
</dbReference>
<evidence type="ECO:0000313" key="5">
    <source>
        <dbReference type="Proteomes" id="UP000442695"/>
    </source>
</evidence>
<accession>A0A7V8EGX2</accession>
<comment type="caution">
    <text evidence="4">The sequence shown here is derived from an EMBL/GenBank/DDBJ whole genome shotgun (WGS) entry which is preliminary data.</text>
</comment>
<evidence type="ECO:0000313" key="4">
    <source>
        <dbReference type="EMBL" id="KAF0254594.1"/>
    </source>
</evidence>
<evidence type="ECO:0000256" key="1">
    <source>
        <dbReference type="ARBA" id="ARBA00004442"/>
    </source>
</evidence>